<dbReference type="InterPro" id="IPR055348">
    <property type="entry name" value="DctQ"/>
</dbReference>
<keyword evidence="7 9" id="KW-0472">Membrane</keyword>
<comment type="similarity">
    <text evidence="8 9">Belongs to the TRAP transporter small permease family.</text>
</comment>
<evidence type="ECO:0000256" key="6">
    <source>
        <dbReference type="ARBA" id="ARBA00022989"/>
    </source>
</evidence>
<reference evidence="11 12" key="1">
    <citation type="submission" date="2017-03" db="EMBL/GenBank/DDBJ databases">
        <authorList>
            <person name="Afonso C.L."/>
            <person name="Miller P.J."/>
            <person name="Scott M.A."/>
            <person name="Spackman E."/>
            <person name="Goraichik I."/>
            <person name="Dimitrov K.M."/>
            <person name="Suarez D.L."/>
            <person name="Swayne D.E."/>
        </authorList>
    </citation>
    <scope>NUCLEOTIDE SEQUENCE [LARGE SCALE GENOMIC DNA]</scope>
    <source>
        <strain evidence="11 12">CECT 7751</strain>
    </source>
</reference>
<evidence type="ECO:0000313" key="12">
    <source>
        <dbReference type="Proteomes" id="UP000193963"/>
    </source>
</evidence>
<comment type="subcellular location">
    <subcellularLocation>
        <location evidence="1 9">Cell inner membrane</location>
        <topology evidence="1 9">Multi-pass membrane protein</topology>
    </subcellularLocation>
</comment>
<dbReference type="GO" id="GO:0015740">
    <property type="term" value="P:C4-dicarboxylate transport"/>
    <property type="evidence" value="ECO:0007669"/>
    <property type="project" value="TreeGrafter"/>
</dbReference>
<protein>
    <recommendedName>
        <fullName evidence="9">TRAP transporter small permease protein</fullName>
    </recommendedName>
</protein>
<sequence>MTYPLKGIAARIRAVITLGMMAALAAIVALTFCDVLGRHLFGHPVFGAHDITEHLMALIIFLGLPLISLEGGHLTVDLFDRYLLRRALWPWHLAVAALMAALLLFLAWVMWQAAAEARQFKEVSQALNIPRDGLYVFFSISAGLSALAVLVQSWEATAGRLARAGYTGQSNEGAQ</sequence>
<feature type="domain" description="Tripartite ATP-independent periplasmic transporters DctQ component" evidence="10">
    <location>
        <begin position="27"/>
        <end position="156"/>
    </location>
</feature>
<feature type="transmembrane region" description="Helical" evidence="9">
    <location>
        <begin position="134"/>
        <end position="154"/>
    </location>
</feature>
<dbReference type="Pfam" id="PF04290">
    <property type="entry name" value="DctQ"/>
    <property type="match status" value="1"/>
</dbReference>
<proteinExistence type="inferred from homology"/>
<evidence type="ECO:0000256" key="1">
    <source>
        <dbReference type="ARBA" id="ARBA00004429"/>
    </source>
</evidence>
<evidence type="ECO:0000256" key="7">
    <source>
        <dbReference type="ARBA" id="ARBA00023136"/>
    </source>
</evidence>
<dbReference type="InterPro" id="IPR007387">
    <property type="entry name" value="TRAP_DctQ"/>
</dbReference>
<dbReference type="AlphaFoldDB" id="A0A1X7A9M9"/>
<keyword evidence="3" id="KW-1003">Cell membrane</keyword>
<dbReference type="EMBL" id="FWFN01000010">
    <property type="protein sequence ID" value="SLN73503.1"/>
    <property type="molecule type" value="Genomic_DNA"/>
</dbReference>
<dbReference type="OrthoDB" id="2877624at2"/>
<comment type="function">
    <text evidence="9">Part of the tripartite ATP-independent periplasmic (TRAP) transport system.</text>
</comment>
<dbReference type="PANTHER" id="PTHR35011:SF10">
    <property type="entry name" value="TRAP TRANSPORTER SMALL PERMEASE PROTEIN"/>
    <property type="match status" value="1"/>
</dbReference>
<evidence type="ECO:0000256" key="9">
    <source>
        <dbReference type="RuleBase" id="RU369079"/>
    </source>
</evidence>
<keyword evidence="5 9" id="KW-0812">Transmembrane</keyword>
<evidence type="ECO:0000256" key="8">
    <source>
        <dbReference type="ARBA" id="ARBA00038436"/>
    </source>
</evidence>
<feature type="transmembrane region" description="Helical" evidence="9">
    <location>
        <begin position="91"/>
        <end position="114"/>
    </location>
</feature>
<dbReference type="PANTHER" id="PTHR35011">
    <property type="entry name" value="2,3-DIKETO-L-GULONATE TRAP TRANSPORTER SMALL PERMEASE PROTEIN YIAM"/>
    <property type="match status" value="1"/>
</dbReference>
<feature type="transmembrane region" description="Helical" evidence="9">
    <location>
        <begin position="57"/>
        <end position="79"/>
    </location>
</feature>
<comment type="subunit">
    <text evidence="9">The complex comprises the extracytoplasmic solute receptor protein and the two transmembrane proteins.</text>
</comment>
<dbReference type="RefSeq" id="WP_085890060.1">
    <property type="nucleotide sequence ID" value="NZ_FWFN01000010.1"/>
</dbReference>
<evidence type="ECO:0000256" key="5">
    <source>
        <dbReference type="ARBA" id="ARBA00022692"/>
    </source>
</evidence>
<gene>
    <name evidence="11" type="ORF">PSM7751_04051</name>
</gene>
<keyword evidence="2 9" id="KW-0813">Transport</keyword>
<dbReference type="GO" id="GO:0022857">
    <property type="term" value="F:transmembrane transporter activity"/>
    <property type="evidence" value="ECO:0007669"/>
    <property type="project" value="UniProtKB-UniRule"/>
</dbReference>
<feature type="transmembrane region" description="Helical" evidence="9">
    <location>
        <begin position="12"/>
        <end position="37"/>
    </location>
</feature>
<dbReference type="GO" id="GO:0005886">
    <property type="term" value="C:plasma membrane"/>
    <property type="evidence" value="ECO:0007669"/>
    <property type="project" value="UniProtKB-SubCell"/>
</dbReference>
<keyword evidence="12" id="KW-1185">Reference proteome</keyword>
<name>A0A1X7A9M9_9RHOB</name>
<organism evidence="11 12">
    <name type="scientific">Pseudooceanicola marinus</name>
    <dbReference type="NCBI Taxonomy" id="396013"/>
    <lineage>
        <taxon>Bacteria</taxon>
        <taxon>Pseudomonadati</taxon>
        <taxon>Pseudomonadota</taxon>
        <taxon>Alphaproteobacteria</taxon>
        <taxon>Rhodobacterales</taxon>
        <taxon>Paracoccaceae</taxon>
        <taxon>Pseudooceanicola</taxon>
    </lineage>
</organism>
<evidence type="ECO:0000256" key="2">
    <source>
        <dbReference type="ARBA" id="ARBA00022448"/>
    </source>
</evidence>
<evidence type="ECO:0000259" key="10">
    <source>
        <dbReference type="Pfam" id="PF04290"/>
    </source>
</evidence>
<evidence type="ECO:0000313" key="11">
    <source>
        <dbReference type="EMBL" id="SLN73503.1"/>
    </source>
</evidence>
<evidence type="ECO:0000256" key="4">
    <source>
        <dbReference type="ARBA" id="ARBA00022519"/>
    </source>
</evidence>
<dbReference type="Proteomes" id="UP000193963">
    <property type="component" value="Unassembled WGS sequence"/>
</dbReference>
<keyword evidence="6 9" id="KW-1133">Transmembrane helix</keyword>
<accession>A0A1X7A9M9</accession>
<evidence type="ECO:0000256" key="3">
    <source>
        <dbReference type="ARBA" id="ARBA00022475"/>
    </source>
</evidence>
<keyword evidence="4 9" id="KW-0997">Cell inner membrane</keyword>